<dbReference type="Pfam" id="PF13359">
    <property type="entry name" value="DDE_Tnp_4"/>
    <property type="match status" value="1"/>
</dbReference>
<keyword evidence="5" id="KW-0479">Metal-binding</keyword>
<comment type="cofactor">
    <cofactor evidence="1">
        <name>a divalent metal cation</name>
        <dbReference type="ChEBI" id="CHEBI:60240"/>
    </cofactor>
</comment>
<evidence type="ECO:0000256" key="6">
    <source>
        <dbReference type="ARBA" id="ARBA00022801"/>
    </source>
</evidence>
<dbReference type="GO" id="GO:0046872">
    <property type="term" value="F:metal ion binding"/>
    <property type="evidence" value="ECO:0007669"/>
    <property type="project" value="UniProtKB-KW"/>
</dbReference>
<gene>
    <name evidence="9" type="ORF">RF55_4937</name>
</gene>
<evidence type="ECO:0000256" key="7">
    <source>
        <dbReference type="ARBA" id="ARBA00023242"/>
    </source>
</evidence>
<keyword evidence="10" id="KW-1185">Reference proteome</keyword>
<dbReference type="OrthoDB" id="7546724at2759"/>
<dbReference type="GO" id="GO:0005634">
    <property type="term" value="C:nucleus"/>
    <property type="evidence" value="ECO:0007669"/>
    <property type="project" value="UniProtKB-SubCell"/>
</dbReference>
<dbReference type="STRING" id="67767.A0A0J7KX83"/>
<evidence type="ECO:0000313" key="10">
    <source>
        <dbReference type="Proteomes" id="UP000036403"/>
    </source>
</evidence>
<organism evidence="9 10">
    <name type="scientific">Lasius niger</name>
    <name type="common">Black garden ant</name>
    <dbReference type="NCBI Taxonomy" id="67767"/>
    <lineage>
        <taxon>Eukaryota</taxon>
        <taxon>Metazoa</taxon>
        <taxon>Ecdysozoa</taxon>
        <taxon>Arthropoda</taxon>
        <taxon>Hexapoda</taxon>
        <taxon>Insecta</taxon>
        <taxon>Pterygota</taxon>
        <taxon>Neoptera</taxon>
        <taxon>Endopterygota</taxon>
        <taxon>Hymenoptera</taxon>
        <taxon>Apocrita</taxon>
        <taxon>Aculeata</taxon>
        <taxon>Formicoidea</taxon>
        <taxon>Formicidae</taxon>
        <taxon>Formicinae</taxon>
        <taxon>Lasius</taxon>
        <taxon>Lasius</taxon>
    </lineage>
</organism>
<dbReference type="GO" id="GO:0016787">
    <property type="term" value="F:hydrolase activity"/>
    <property type="evidence" value="ECO:0007669"/>
    <property type="project" value="UniProtKB-KW"/>
</dbReference>
<accession>A0A0J7KX83</accession>
<dbReference type="PANTHER" id="PTHR22930:SF85">
    <property type="entry name" value="GH03217P-RELATED"/>
    <property type="match status" value="1"/>
</dbReference>
<evidence type="ECO:0000259" key="8">
    <source>
        <dbReference type="Pfam" id="PF13359"/>
    </source>
</evidence>
<keyword evidence="7" id="KW-0539">Nucleus</keyword>
<comment type="caution">
    <text evidence="9">The sequence shown here is derived from an EMBL/GenBank/DDBJ whole genome shotgun (WGS) entry which is preliminary data.</text>
</comment>
<name>A0A0J7KX83_LASNI</name>
<dbReference type="InterPro" id="IPR027806">
    <property type="entry name" value="HARBI1_dom"/>
</dbReference>
<dbReference type="Proteomes" id="UP000036403">
    <property type="component" value="Unassembled WGS sequence"/>
</dbReference>
<proteinExistence type="inferred from homology"/>
<evidence type="ECO:0000256" key="2">
    <source>
        <dbReference type="ARBA" id="ARBA00004123"/>
    </source>
</evidence>
<sequence>MPDVIGAVDGCIVASKEHPLHYKTRKKDYAVVLQSVCDLELRFTDCFAGYPASVGDRCIFRNSELFLDAERNVNALFPNGEYIIADKAYPVLSWCIPPYIDNSHLTRAQKRFNSILSQSRQVVERSFALLKGRFRRLKHLDIKRINLIPSFILTCCVLHNIFLDGLEEYQAKQDNIDDFIGEGLQVVRQQVRENDDDNVGFQKGEAKRAHIMAFLVRND</sequence>
<comment type="subcellular location">
    <subcellularLocation>
        <location evidence="2">Nucleus</location>
    </subcellularLocation>
</comment>
<dbReference type="PANTHER" id="PTHR22930">
    <property type="match status" value="1"/>
</dbReference>
<protein>
    <submittedName>
        <fullName evidence="9">Nuclease harbi1</fullName>
    </submittedName>
</protein>
<keyword evidence="6" id="KW-0378">Hydrolase</keyword>
<evidence type="ECO:0000313" key="9">
    <source>
        <dbReference type="EMBL" id="KMQ94884.1"/>
    </source>
</evidence>
<dbReference type="EMBL" id="LBMM01002392">
    <property type="protein sequence ID" value="KMQ94884.1"/>
    <property type="molecule type" value="Genomic_DNA"/>
</dbReference>
<evidence type="ECO:0000256" key="5">
    <source>
        <dbReference type="ARBA" id="ARBA00022723"/>
    </source>
</evidence>
<dbReference type="AlphaFoldDB" id="A0A0J7KX83"/>
<dbReference type="GO" id="GO:0004518">
    <property type="term" value="F:nuclease activity"/>
    <property type="evidence" value="ECO:0007669"/>
    <property type="project" value="UniProtKB-KW"/>
</dbReference>
<evidence type="ECO:0000256" key="1">
    <source>
        <dbReference type="ARBA" id="ARBA00001968"/>
    </source>
</evidence>
<evidence type="ECO:0000256" key="3">
    <source>
        <dbReference type="ARBA" id="ARBA00006958"/>
    </source>
</evidence>
<dbReference type="PaxDb" id="67767-A0A0J7KX83"/>
<feature type="domain" description="DDE Tnp4" evidence="8">
    <location>
        <begin position="17"/>
        <end position="160"/>
    </location>
</feature>
<reference evidence="9 10" key="1">
    <citation type="submission" date="2015-04" db="EMBL/GenBank/DDBJ databases">
        <title>Lasius niger genome sequencing.</title>
        <authorList>
            <person name="Konorov E.A."/>
            <person name="Nikitin M.A."/>
            <person name="Kirill M.V."/>
            <person name="Chang P."/>
        </authorList>
    </citation>
    <scope>NUCLEOTIDE SEQUENCE [LARGE SCALE GENOMIC DNA]</scope>
    <source>
        <tissue evidence="9">Whole</tissue>
    </source>
</reference>
<dbReference type="InterPro" id="IPR045249">
    <property type="entry name" value="HARBI1-like"/>
</dbReference>
<comment type="similarity">
    <text evidence="3">Belongs to the HARBI1 family.</text>
</comment>
<keyword evidence="4" id="KW-0540">Nuclease</keyword>
<evidence type="ECO:0000256" key="4">
    <source>
        <dbReference type="ARBA" id="ARBA00022722"/>
    </source>
</evidence>